<dbReference type="RefSeq" id="WP_377162966.1">
    <property type="nucleotide sequence ID" value="NZ_JBHSMQ010000001.1"/>
</dbReference>
<evidence type="ECO:0000313" key="3">
    <source>
        <dbReference type="Proteomes" id="UP001596052"/>
    </source>
</evidence>
<dbReference type="Pfam" id="PF00174">
    <property type="entry name" value="Oxidored_molyb"/>
    <property type="match status" value="1"/>
</dbReference>
<sequence length="406" mass="45494">MKARALSRRDLFKLGTAGAAVLTHAEAQAAGKKAGPVCEEGGCCITPSGDFYNVERGNPLPYKLPIEKQREIGMVRETWRLEVIADAASNAKIERPMLRSDGTALTFERLMEIAKTKAVSYLKVITCNNLADPLGHGLWEGVPLRDVLWECGPVENLRHVWYHGHHNEDPKQIFKCYLPMNRVFEDPPGELPVMLCYKLNGEFLTGERGGPVRMIVPEAYGFKSVKWLQRIGFTNAHQSDDTYANGNNDINSWLKTFARFGDLPNKLSVKDELTLHGNAQVGISGLRQVQYWLRNVNEPLPANDPLFTRAPWQEAQIVPFDGSGIAGFKGAPLHPVQFDSATRLPRQWPLRHTLCRWTTKLAKLAPGKYELRCRTIDENGHAQPMPRPFPKSGKNNIQKALLEVVA</sequence>
<dbReference type="SUPFAM" id="SSF56524">
    <property type="entry name" value="Oxidoreductase molybdopterin-binding domain"/>
    <property type="match status" value="1"/>
</dbReference>
<dbReference type="PANTHER" id="PTHR19372:SF7">
    <property type="entry name" value="SULFITE OXIDASE, MITOCHONDRIAL"/>
    <property type="match status" value="1"/>
</dbReference>
<reference evidence="3" key="1">
    <citation type="journal article" date="2019" name="Int. J. Syst. Evol. Microbiol.">
        <title>The Global Catalogue of Microorganisms (GCM) 10K type strain sequencing project: providing services to taxonomists for standard genome sequencing and annotation.</title>
        <authorList>
            <consortium name="The Broad Institute Genomics Platform"/>
            <consortium name="The Broad Institute Genome Sequencing Center for Infectious Disease"/>
            <person name="Wu L."/>
            <person name="Ma J."/>
        </authorList>
    </citation>
    <scope>NUCLEOTIDE SEQUENCE [LARGE SCALE GENOMIC DNA]</scope>
    <source>
        <strain evidence="3">CGMCC 4.1469</strain>
    </source>
</reference>
<dbReference type="InterPro" id="IPR036374">
    <property type="entry name" value="OxRdtase_Mopterin-bd_sf"/>
</dbReference>
<proteinExistence type="predicted"/>
<name>A0ABW0KL89_9BACT</name>
<evidence type="ECO:0000313" key="2">
    <source>
        <dbReference type="EMBL" id="MFC5453671.1"/>
    </source>
</evidence>
<protein>
    <submittedName>
        <fullName evidence="2">Molybdopterin-dependent oxidoreductase</fullName>
    </submittedName>
</protein>
<dbReference type="PANTHER" id="PTHR19372">
    <property type="entry name" value="SULFITE REDUCTASE"/>
    <property type="match status" value="1"/>
</dbReference>
<dbReference type="InterPro" id="IPR008335">
    <property type="entry name" value="Mopterin_OxRdtase_euk"/>
</dbReference>
<gene>
    <name evidence="2" type="ORF">ACFQDI_02285</name>
</gene>
<dbReference type="InterPro" id="IPR006311">
    <property type="entry name" value="TAT_signal"/>
</dbReference>
<dbReference type="InterPro" id="IPR000572">
    <property type="entry name" value="OxRdtase_Mopterin-bd_dom"/>
</dbReference>
<evidence type="ECO:0000259" key="1">
    <source>
        <dbReference type="Pfam" id="PF00174"/>
    </source>
</evidence>
<accession>A0ABW0KL89</accession>
<dbReference type="PROSITE" id="PS51318">
    <property type="entry name" value="TAT"/>
    <property type="match status" value="1"/>
</dbReference>
<dbReference type="Gene3D" id="3.90.420.10">
    <property type="entry name" value="Oxidoreductase, molybdopterin-binding domain"/>
    <property type="match status" value="1"/>
</dbReference>
<dbReference type="EMBL" id="JBHSMQ010000001">
    <property type="protein sequence ID" value="MFC5453671.1"/>
    <property type="molecule type" value="Genomic_DNA"/>
</dbReference>
<feature type="domain" description="Oxidoreductase molybdopterin-binding" evidence="1">
    <location>
        <begin position="77"/>
        <end position="238"/>
    </location>
</feature>
<dbReference type="Proteomes" id="UP001596052">
    <property type="component" value="Unassembled WGS sequence"/>
</dbReference>
<dbReference type="PRINTS" id="PR00407">
    <property type="entry name" value="EUMOPTERIN"/>
</dbReference>
<organism evidence="2 3">
    <name type="scientific">Prosthecobacter fluviatilis</name>
    <dbReference type="NCBI Taxonomy" id="445931"/>
    <lineage>
        <taxon>Bacteria</taxon>
        <taxon>Pseudomonadati</taxon>
        <taxon>Verrucomicrobiota</taxon>
        <taxon>Verrucomicrobiia</taxon>
        <taxon>Verrucomicrobiales</taxon>
        <taxon>Verrucomicrobiaceae</taxon>
        <taxon>Prosthecobacter</taxon>
    </lineage>
</organism>
<comment type="caution">
    <text evidence="2">The sequence shown here is derived from an EMBL/GenBank/DDBJ whole genome shotgun (WGS) entry which is preliminary data.</text>
</comment>
<keyword evidence="3" id="KW-1185">Reference proteome</keyword>